<evidence type="ECO:0000256" key="1">
    <source>
        <dbReference type="SAM" id="MobiDB-lite"/>
    </source>
</evidence>
<dbReference type="GO" id="GO:0000398">
    <property type="term" value="P:mRNA splicing, via spliceosome"/>
    <property type="evidence" value="ECO:0007669"/>
    <property type="project" value="InterPro"/>
</dbReference>
<dbReference type="AlphaFoldDB" id="A0AAD9UP58"/>
<evidence type="ECO:0000313" key="3">
    <source>
        <dbReference type="Proteomes" id="UP001214638"/>
    </source>
</evidence>
<gene>
    <name evidence="2" type="ORF">BdWA1_001651</name>
</gene>
<protein>
    <submittedName>
        <fullName evidence="2">WW domain-binding protein 4</fullName>
    </submittedName>
</protein>
<dbReference type="InterPro" id="IPR040023">
    <property type="entry name" value="WBP4"/>
</dbReference>
<comment type="caution">
    <text evidence="2">The sequence shown here is derived from an EMBL/GenBank/DDBJ whole genome shotgun (WGS) entry which is preliminary data.</text>
</comment>
<dbReference type="KEGG" id="bdw:94335949"/>
<name>A0AAD9UP58_9APIC</name>
<sequence length="920" mass="105279">MTDVWISTKKHYCEVCKAWIGGNSTNIKNHESTGWHLNSLRKKIVEAHRIDKEKRDQQVFENEEIERLNQIKMENGVIVNPAPVSSMKVTPETVALSAPLLHAPIDRNAEMKRVMKALKKTLRGEVDSSATDLGRTKWRAFIDTEDGTLTYFNNQTGLKTKQRPIDFDGILPNASSLLTANWTIKFEPRKRQYYYHNDETGEIRWIYDSVEIDTSDTQSRNTRELVDSDDTSIDPGGNTCTQVPLPSPTDNQQPGLEINQPQQNIPSTITEAPPAPKIKREYDDDIQEPQQPPVQLAAPMIGEWQLVEEKDSVFGNCIQSIEPYINPPPKPQRELDLIESIKEATYQSDLLNEDDLKPVERVVSNLDTSGTVSFAKRKIPKRKSPNGTRKSLEETTKASDRLQIQDNIEVVVRKDPVPLRGGIGGLTKLHRKTFKLNEAYLQFLESNNHCNGEDKRRLLNNLKGRIETWNPSKLLACYLHAVEHAATNWGLLIHLLKLIKANVIYLSDSQLLQLLQSMRRIDYINSNAPEGSHTDELLRSHLEFNGTIDDILVEMLNLYSNRLGGYNKNELSNVFFYGVSHLLNITTTIPWICNWDIIFNICYQVLDVLDENKLSNRAVLASIVNVACAKIQSMASNYESMIDSPVKHFAKDLLDVQKYCTSHCDLRNPHFIRLCIDCIMLLGIREFHKDCKLLALIQRSFDHCLEKHDLDTLDVTSHEFTTWVGCCYNMTSISKLFRGLVPSPTIYARDIASRCMEAITETRCLALGILINTQDGQNCHFMIRDYFLCLYKARDIANVAILDVVSNAWNKLQYFHHASGSFMLRLALQRPPSTKLDSMVLAMLYAMSKRLPFNIANDMHAYKETLQYYSNTHQAPNVSKRIITNKWSHCLSSSYKTARMRNWWISKNPKLYRFISKLVI</sequence>
<dbReference type="PANTHER" id="PTHR13173">
    <property type="entry name" value="WW DOMAIN BINDING PROTEIN 4"/>
    <property type="match status" value="1"/>
</dbReference>
<dbReference type="GO" id="GO:0003723">
    <property type="term" value="F:RNA binding"/>
    <property type="evidence" value="ECO:0007669"/>
    <property type="project" value="TreeGrafter"/>
</dbReference>
<evidence type="ECO:0000313" key="2">
    <source>
        <dbReference type="EMBL" id="KAK2196405.1"/>
    </source>
</evidence>
<accession>A0AAD9UP58</accession>
<dbReference type="Gene3D" id="2.20.70.10">
    <property type="match status" value="1"/>
</dbReference>
<dbReference type="RefSeq" id="XP_067803247.1">
    <property type="nucleotide sequence ID" value="XM_067946683.1"/>
</dbReference>
<proteinExistence type="predicted"/>
<dbReference type="GeneID" id="94335949"/>
<dbReference type="EMBL" id="JALLKP010000002">
    <property type="protein sequence ID" value="KAK2196405.1"/>
    <property type="molecule type" value="Genomic_DNA"/>
</dbReference>
<keyword evidence="3" id="KW-1185">Reference proteome</keyword>
<reference evidence="2" key="1">
    <citation type="journal article" date="2023" name="Nat. Microbiol.">
        <title>Babesia duncani multi-omics identifies virulence factors and drug targets.</title>
        <authorList>
            <person name="Singh P."/>
            <person name="Lonardi S."/>
            <person name="Liang Q."/>
            <person name="Vydyam P."/>
            <person name="Khabirova E."/>
            <person name="Fang T."/>
            <person name="Gihaz S."/>
            <person name="Thekkiniath J."/>
            <person name="Munshi M."/>
            <person name="Abel S."/>
            <person name="Ciampossin L."/>
            <person name="Batugedara G."/>
            <person name="Gupta M."/>
            <person name="Lu X.M."/>
            <person name="Lenz T."/>
            <person name="Chakravarty S."/>
            <person name="Cornillot E."/>
            <person name="Hu Y."/>
            <person name="Ma W."/>
            <person name="Gonzalez L.M."/>
            <person name="Sanchez S."/>
            <person name="Estrada K."/>
            <person name="Sanchez-Flores A."/>
            <person name="Montero E."/>
            <person name="Harb O.S."/>
            <person name="Le Roch K.G."/>
            <person name="Mamoun C.B."/>
        </authorList>
    </citation>
    <scope>NUCLEOTIDE SEQUENCE</scope>
    <source>
        <strain evidence="2">WA1</strain>
    </source>
</reference>
<organism evidence="2 3">
    <name type="scientific">Babesia duncani</name>
    <dbReference type="NCBI Taxonomy" id="323732"/>
    <lineage>
        <taxon>Eukaryota</taxon>
        <taxon>Sar</taxon>
        <taxon>Alveolata</taxon>
        <taxon>Apicomplexa</taxon>
        <taxon>Aconoidasida</taxon>
        <taxon>Piroplasmida</taxon>
        <taxon>Babesiidae</taxon>
        <taxon>Babesia</taxon>
    </lineage>
</organism>
<dbReference type="Proteomes" id="UP001214638">
    <property type="component" value="Unassembled WGS sequence"/>
</dbReference>
<dbReference type="GO" id="GO:0071011">
    <property type="term" value="C:precatalytic spliceosome"/>
    <property type="evidence" value="ECO:0007669"/>
    <property type="project" value="TreeGrafter"/>
</dbReference>
<dbReference type="PANTHER" id="PTHR13173:SF10">
    <property type="entry name" value="WW DOMAIN-BINDING PROTEIN 4"/>
    <property type="match status" value="1"/>
</dbReference>
<feature type="region of interest" description="Disordered" evidence="1">
    <location>
        <begin position="214"/>
        <end position="239"/>
    </location>
</feature>